<evidence type="ECO:0000313" key="2">
    <source>
        <dbReference type="EMBL" id="SCB99196.1"/>
    </source>
</evidence>
<name>A0A1C4AXA3_9LACO</name>
<keyword evidence="1" id="KW-0812">Transmembrane</keyword>
<reference evidence="3" key="1">
    <citation type="submission" date="2016-08" db="EMBL/GenBank/DDBJ databases">
        <authorList>
            <person name="Varghese N."/>
            <person name="Submissions Spin"/>
        </authorList>
    </citation>
    <scope>NUCLEOTIDE SEQUENCE [LARGE SCALE GENOMIC DNA]</scope>
    <source>
        <strain evidence="3">R-53094</strain>
    </source>
</reference>
<dbReference type="Proteomes" id="UP000199268">
    <property type="component" value="Unassembled WGS sequence"/>
</dbReference>
<sequence>MGDYMIGKIFKAILSLMLIVSGVTILGTIFTAKGIDVAGDKLEEKLHG</sequence>
<keyword evidence="1" id="KW-0472">Membrane</keyword>
<gene>
    <name evidence="2" type="ORF">GA0061074_10775</name>
</gene>
<evidence type="ECO:0000313" key="3">
    <source>
        <dbReference type="Proteomes" id="UP000199268"/>
    </source>
</evidence>
<protein>
    <submittedName>
        <fullName evidence="2">Uncharacterized protein</fullName>
    </submittedName>
</protein>
<keyword evidence="3" id="KW-1185">Reference proteome</keyword>
<organism evidence="2 3">
    <name type="scientific">Weissella bombi</name>
    <dbReference type="NCBI Taxonomy" id="1505725"/>
    <lineage>
        <taxon>Bacteria</taxon>
        <taxon>Bacillati</taxon>
        <taxon>Bacillota</taxon>
        <taxon>Bacilli</taxon>
        <taxon>Lactobacillales</taxon>
        <taxon>Lactobacillaceae</taxon>
        <taxon>Weissella</taxon>
    </lineage>
</organism>
<feature type="transmembrane region" description="Helical" evidence="1">
    <location>
        <begin position="12"/>
        <end position="32"/>
    </location>
</feature>
<dbReference type="EMBL" id="FMAO01000007">
    <property type="protein sequence ID" value="SCB99196.1"/>
    <property type="molecule type" value="Genomic_DNA"/>
</dbReference>
<keyword evidence="1" id="KW-1133">Transmembrane helix</keyword>
<dbReference type="AlphaFoldDB" id="A0A1C4AXA3"/>
<accession>A0A1C4AXA3</accession>
<proteinExistence type="predicted"/>
<dbReference type="STRING" id="1505725.GA0061074_10775"/>
<evidence type="ECO:0000256" key="1">
    <source>
        <dbReference type="SAM" id="Phobius"/>
    </source>
</evidence>